<dbReference type="EMBL" id="LAZR01000387">
    <property type="protein sequence ID" value="KKN71239.1"/>
    <property type="molecule type" value="Genomic_DNA"/>
</dbReference>
<organism evidence="2">
    <name type="scientific">marine sediment metagenome</name>
    <dbReference type="NCBI Taxonomy" id="412755"/>
    <lineage>
        <taxon>unclassified sequences</taxon>
        <taxon>metagenomes</taxon>
        <taxon>ecological metagenomes</taxon>
    </lineage>
</organism>
<name>A0A0F9SWE7_9ZZZZ</name>
<evidence type="ECO:0000313" key="2">
    <source>
        <dbReference type="EMBL" id="KKN71239.1"/>
    </source>
</evidence>
<comment type="caution">
    <text evidence="2">The sequence shown here is derived from an EMBL/GenBank/DDBJ whole genome shotgun (WGS) entry which is preliminary data.</text>
</comment>
<gene>
    <name evidence="2" type="ORF">LCGC14_0422820</name>
</gene>
<keyword evidence="1" id="KW-1133">Transmembrane helix</keyword>
<keyword evidence="1" id="KW-0812">Transmembrane</keyword>
<reference evidence="2" key="1">
    <citation type="journal article" date="2015" name="Nature">
        <title>Complex archaea that bridge the gap between prokaryotes and eukaryotes.</title>
        <authorList>
            <person name="Spang A."/>
            <person name="Saw J.H."/>
            <person name="Jorgensen S.L."/>
            <person name="Zaremba-Niedzwiedzka K."/>
            <person name="Martijn J."/>
            <person name="Lind A.E."/>
            <person name="van Eijk R."/>
            <person name="Schleper C."/>
            <person name="Guy L."/>
            <person name="Ettema T.J."/>
        </authorList>
    </citation>
    <scope>NUCLEOTIDE SEQUENCE</scope>
</reference>
<feature type="transmembrane region" description="Helical" evidence="1">
    <location>
        <begin position="35"/>
        <end position="53"/>
    </location>
</feature>
<proteinExistence type="predicted"/>
<keyword evidence="1" id="KW-0472">Membrane</keyword>
<sequence>MWQDNVNGLFELCGGMFVMLHCLKLRKDKKVRGVSFVATGYFALWGFWNMYYYPFLRQWMSLVGGLLIVAMNVWWIIMMAYYIRKERNEHKDCNVYR</sequence>
<protein>
    <submittedName>
        <fullName evidence="2">Uncharacterized protein</fullName>
    </submittedName>
</protein>
<dbReference type="AlphaFoldDB" id="A0A0F9SWE7"/>
<feature type="transmembrane region" description="Helical" evidence="1">
    <location>
        <begin position="59"/>
        <end position="83"/>
    </location>
</feature>
<evidence type="ECO:0000256" key="1">
    <source>
        <dbReference type="SAM" id="Phobius"/>
    </source>
</evidence>
<accession>A0A0F9SWE7</accession>